<gene>
    <name evidence="1" type="ORF">TRFO_35881</name>
</gene>
<sequence>MIEHFPNKKEEFIKNESYKLLPLDKNSTYSILNLLAEEIPNEISQINFNDVSLDLFGPQILRIFSILVKNVDYINNPKVFDFLLNKYDDFVSNDLGNNLIRVLFGLLCNELYGKKSQIVDLLIKSLTIEKIIKQYAKVICYINNINDCGTSEDITNSNHYSSICDTIDDGILHFLYDNKFYHEFLSILIRKSSPSFIFIKELIQLMSILKEEEETIVFELCGIAEIYANKFEEDLIWLSNVNCLPILLLLYDKIGNTIYTSQSMIFFLSKVIQEKNLRVTNLILKKIEFSAEVLMKINKTSFLEKYVDKVLEEKIYDNLQQNQILIDSLEFISAMSKITYCKEFCYLIRESQKFFDSKCATLNLAMMKTLVVLAMRPQNLKEMNDFKIIDFIKEKEFNDPEINKKKNILLVFADSPL</sequence>
<dbReference type="RefSeq" id="XP_068350982.1">
    <property type="nucleotide sequence ID" value="XM_068510515.1"/>
</dbReference>
<organism evidence="1 2">
    <name type="scientific">Tritrichomonas foetus</name>
    <dbReference type="NCBI Taxonomy" id="1144522"/>
    <lineage>
        <taxon>Eukaryota</taxon>
        <taxon>Metamonada</taxon>
        <taxon>Parabasalia</taxon>
        <taxon>Tritrichomonadida</taxon>
        <taxon>Tritrichomonadidae</taxon>
        <taxon>Tritrichomonas</taxon>
    </lineage>
</organism>
<dbReference type="GeneID" id="94845219"/>
<comment type="caution">
    <text evidence="1">The sequence shown here is derived from an EMBL/GenBank/DDBJ whole genome shotgun (WGS) entry which is preliminary data.</text>
</comment>
<dbReference type="AlphaFoldDB" id="A0A1J4JJW3"/>
<dbReference type="EMBL" id="MLAK01001092">
    <property type="protein sequence ID" value="OHS97845.1"/>
    <property type="molecule type" value="Genomic_DNA"/>
</dbReference>
<name>A0A1J4JJW3_9EUKA</name>
<reference evidence="1" key="1">
    <citation type="submission" date="2016-10" db="EMBL/GenBank/DDBJ databases">
        <authorList>
            <person name="Benchimol M."/>
            <person name="Almeida L.G."/>
            <person name="Vasconcelos A.T."/>
            <person name="Perreira-Neves A."/>
            <person name="Rosa I.A."/>
            <person name="Tasca T."/>
            <person name="Bogo M.R."/>
            <person name="de Souza W."/>
        </authorList>
    </citation>
    <scope>NUCLEOTIDE SEQUENCE [LARGE SCALE GENOMIC DNA]</scope>
    <source>
        <strain evidence="1">K</strain>
    </source>
</reference>
<evidence type="ECO:0000313" key="2">
    <source>
        <dbReference type="Proteomes" id="UP000179807"/>
    </source>
</evidence>
<evidence type="ECO:0000313" key="1">
    <source>
        <dbReference type="EMBL" id="OHS97845.1"/>
    </source>
</evidence>
<dbReference type="Proteomes" id="UP000179807">
    <property type="component" value="Unassembled WGS sequence"/>
</dbReference>
<keyword evidence="2" id="KW-1185">Reference proteome</keyword>
<dbReference type="VEuPathDB" id="TrichDB:TRFO_35881"/>
<protein>
    <submittedName>
        <fullName evidence="1">Uncharacterized protein</fullName>
    </submittedName>
</protein>
<proteinExistence type="predicted"/>
<accession>A0A1J4JJW3</accession>